<evidence type="ECO:0000256" key="3">
    <source>
        <dbReference type="ARBA" id="ARBA00009225"/>
    </source>
</evidence>
<comment type="catalytic activity">
    <reaction evidence="9">
        <text>a D-hexose + ATP = a D-hexose 6-phosphate + ADP + H(+)</text>
        <dbReference type="Rhea" id="RHEA:22740"/>
        <dbReference type="ChEBI" id="CHEBI:4194"/>
        <dbReference type="ChEBI" id="CHEBI:15378"/>
        <dbReference type="ChEBI" id="CHEBI:30616"/>
        <dbReference type="ChEBI" id="CHEBI:229467"/>
        <dbReference type="ChEBI" id="CHEBI:456216"/>
        <dbReference type="EC" id="2.7.1.1"/>
    </reaction>
    <physiologicalReaction direction="left-to-right" evidence="9">
        <dbReference type="Rhea" id="RHEA:22741"/>
    </physiologicalReaction>
</comment>
<evidence type="ECO:0000256" key="1">
    <source>
        <dbReference type="ARBA" id="ARBA00004888"/>
    </source>
</evidence>
<dbReference type="eggNOG" id="KOG1369">
    <property type="taxonomic scope" value="Eukaryota"/>
</dbReference>
<dbReference type="InterPro" id="IPR022673">
    <property type="entry name" value="Hexokinase_C"/>
</dbReference>
<dbReference type="FunFam" id="3.30.420.40:FF:000156">
    <property type="entry name" value="Phosphotransferase"/>
    <property type="match status" value="1"/>
</dbReference>
<dbReference type="GO" id="GO:0005739">
    <property type="term" value="C:mitochondrion"/>
    <property type="evidence" value="ECO:0007669"/>
    <property type="project" value="TreeGrafter"/>
</dbReference>
<keyword evidence="7 11" id="KW-0067">ATP-binding</keyword>
<evidence type="ECO:0000256" key="10">
    <source>
        <dbReference type="ARBA" id="ARBA00047905"/>
    </source>
</evidence>
<reference evidence="14 15" key="1">
    <citation type="submission" date="2006-10" db="EMBL/GenBank/DDBJ databases">
        <title>The Genome Sequence of Batrachochytrium dendrobatidis JEL423.</title>
        <authorList>
            <consortium name="The Broad Institute Genome Sequencing Platform"/>
            <person name="Birren B."/>
            <person name="Lander E."/>
            <person name="Galagan J."/>
            <person name="Cuomo C."/>
            <person name="Devon K."/>
            <person name="Jaffe D."/>
            <person name="Butler J."/>
            <person name="Alvarez P."/>
            <person name="Gnerre S."/>
            <person name="Grabherr M."/>
            <person name="Kleber M."/>
            <person name="Mauceli E."/>
            <person name="Brockman W."/>
            <person name="Young S."/>
            <person name="LaButti K."/>
            <person name="Sykes S."/>
            <person name="DeCaprio D."/>
            <person name="Crawford M."/>
            <person name="Koehrsen M."/>
            <person name="Engels R."/>
            <person name="Montgomery P."/>
            <person name="Pearson M."/>
            <person name="Howarth C."/>
            <person name="Larson L."/>
            <person name="White J."/>
            <person name="O'Leary S."/>
            <person name="Kodira C."/>
            <person name="Zeng Q."/>
            <person name="Yandava C."/>
            <person name="Alvarado L."/>
            <person name="Longcore J."/>
            <person name="James T."/>
        </authorList>
    </citation>
    <scope>NUCLEOTIDE SEQUENCE [LARGE SCALE GENOMIC DNA]</scope>
    <source>
        <strain evidence="14 15">JEL423</strain>
    </source>
</reference>
<name>A0A177WKL9_BATDL</name>
<evidence type="ECO:0000256" key="2">
    <source>
        <dbReference type="ARBA" id="ARBA00005028"/>
    </source>
</evidence>
<dbReference type="Pfam" id="PF00349">
    <property type="entry name" value="Hexokinase_1"/>
    <property type="match status" value="1"/>
</dbReference>
<comment type="pathway">
    <text evidence="2">Carbohydrate metabolism; hexose metabolism.</text>
</comment>
<dbReference type="InterPro" id="IPR043129">
    <property type="entry name" value="ATPase_NBD"/>
</dbReference>
<dbReference type="STRING" id="403673.A0A177WKL9"/>
<keyword evidence="5 11" id="KW-0547">Nucleotide-binding</keyword>
<dbReference type="OrthoDB" id="419537at2759"/>
<dbReference type="GO" id="GO:0008865">
    <property type="term" value="F:fructokinase activity"/>
    <property type="evidence" value="ECO:0007669"/>
    <property type="project" value="TreeGrafter"/>
</dbReference>
<dbReference type="Gene3D" id="3.30.420.40">
    <property type="match status" value="1"/>
</dbReference>
<evidence type="ECO:0000256" key="5">
    <source>
        <dbReference type="ARBA" id="ARBA00022741"/>
    </source>
</evidence>
<evidence type="ECO:0000256" key="4">
    <source>
        <dbReference type="ARBA" id="ARBA00022679"/>
    </source>
</evidence>
<organism evidence="14 15">
    <name type="scientific">Batrachochytrium dendrobatidis (strain JEL423)</name>
    <dbReference type="NCBI Taxonomy" id="403673"/>
    <lineage>
        <taxon>Eukaryota</taxon>
        <taxon>Fungi</taxon>
        <taxon>Fungi incertae sedis</taxon>
        <taxon>Chytridiomycota</taxon>
        <taxon>Chytridiomycota incertae sedis</taxon>
        <taxon>Chytridiomycetes</taxon>
        <taxon>Rhizophydiales</taxon>
        <taxon>Rhizophydiales incertae sedis</taxon>
        <taxon>Batrachochytrium</taxon>
    </lineage>
</organism>
<evidence type="ECO:0000313" key="14">
    <source>
        <dbReference type="EMBL" id="OAJ40649.1"/>
    </source>
</evidence>
<dbReference type="UniPathway" id="UPA00109">
    <property type="reaction ID" value="UER00180"/>
</dbReference>
<feature type="domain" description="Hexokinase C-terminal" evidence="13">
    <location>
        <begin position="292"/>
        <end position="524"/>
    </location>
</feature>
<evidence type="ECO:0000259" key="13">
    <source>
        <dbReference type="Pfam" id="PF03727"/>
    </source>
</evidence>
<evidence type="ECO:0000256" key="6">
    <source>
        <dbReference type="ARBA" id="ARBA00022777"/>
    </source>
</evidence>
<dbReference type="EC" id="2.7.1.-" evidence="11"/>
<comment type="catalytic activity">
    <reaction evidence="10">
        <text>D-fructose + ATP = D-fructose 6-phosphate + ADP + H(+)</text>
        <dbReference type="Rhea" id="RHEA:16125"/>
        <dbReference type="ChEBI" id="CHEBI:15378"/>
        <dbReference type="ChEBI" id="CHEBI:30616"/>
        <dbReference type="ChEBI" id="CHEBI:37721"/>
        <dbReference type="ChEBI" id="CHEBI:61527"/>
        <dbReference type="ChEBI" id="CHEBI:456216"/>
        <dbReference type="EC" id="2.7.1.1"/>
    </reaction>
    <physiologicalReaction direction="left-to-right" evidence="10">
        <dbReference type="Rhea" id="RHEA:16126"/>
    </physiologicalReaction>
</comment>
<dbReference type="AlphaFoldDB" id="A0A177WKL9"/>
<keyword evidence="4 11" id="KW-0808">Transferase</keyword>
<dbReference type="GO" id="GO:0006006">
    <property type="term" value="P:glucose metabolic process"/>
    <property type="evidence" value="ECO:0007669"/>
    <property type="project" value="TreeGrafter"/>
</dbReference>
<dbReference type="GO" id="GO:0006096">
    <property type="term" value="P:glycolytic process"/>
    <property type="evidence" value="ECO:0007669"/>
    <property type="project" value="UniProtKB-UniPathway"/>
</dbReference>
<evidence type="ECO:0000256" key="7">
    <source>
        <dbReference type="ARBA" id="ARBA00022840"/>
    </source>
</evidence>
<dbReference type="PRINTS" id="PR00475">
    <property type="entry name" value="HEXOKINASE"/>
</dbReference>
<comment type="pathway">
    <text evidence="1">Carbohydrate degradation; glycolysis; D-glyceraldehyde 3-phosphate and glycerone phosphate from D-glucose: step 1/4.</text>
</comment>
<dbReference type="FunFam" id="3.40.367.20:FF:000020">
    <property type="entry name" value="Hexokinase-1"/>
    <property type="match status" value="1"/>
</dbReference>
<dbReference type="InterPro" id="IPR001312">
    <property type="entry name" value="Hexokinase"/>
</dbReference>
<protein>
    <recommendedName>
        <fullName evidence="11">Phosphotransferase</fullName>
        <ecNumber evidence="11">2.7.1.-</ecNumber>
    </recommendedName>
</protein>
<dbReference type="SUPFAM" id="SSF53067">
    <property type="entry name" value="Actin-like ATPase domain"/>
    <property type="match status" value="2"/>
</dbReference>
<evidence type="ECO:0000256" key="9">
    <source>
        <dbReference type="ARBA" id="ARBA00044613"/>
    </source>
</evidence>
<dbReference type="GO" id="GO:0004340">
    <property type="term" value="F:glucokinase activity"/>
    <property type="evidence" value="ECO:0007669"/>
    <property type="project" value="TreeGrafter"/>
</dbReference>
<dbReference type="EMBL" id="DS022304">
    <property type="protein sequence ID" value="OAJ40649.1"/>
    <property type="molecule type" value="Genomic_DNA"/>
</dbReference>
<evidence type="ECO:0000256" key="8">
    <source>
        <dbReference type="ARBA" id="ARBA00023152"/>
    </source>
</evidence>
<evidence type="ECO:0000313" key="15">
    <source>
        <dbReference type="Proteomes" id="UP000077115"/>
    </source>
</evidence>
<dbReference type="Gene3D" id="3.40.367.20">
    <property type="match status" value="1"/>
</dbReference>
<feature type="domain" description="Hexokinase N-terminal" evidence="12">
    <location>
        <begin position="80"/>
        <end position="285"/>
    </location>
</feature>
<dbReference type="PANTHER" id="PTHR19443:SF16">
    <property type="entry name" value="HEXOKINASE TYPE 1-RELATED"/>
    <property type="match status" value="1"/>
</dbReference>
<dbReference type="GO" id="GO:0005829">
    <property type="term" value="C:cytosol"/>
    <property type="evidence" value="ECO:0007669"/>
    <property type="project" value="TreeGrafter"/>
</dbReference>
<dbReference type="GO" id="GO:0005536">
    <property type="term" value="F:D-glucose binding"/>
    <property type="evidence" value="ECO:0007669"/>
    <property type="project" value="InterPro"/>
</dbReference>
<keyword evidence="8 11" id="KW-0324">Glycolysis</keyword>
<accession>A0A177WKL9</accession>
<dbReference type="Pfam" id="PF03727">
    <property type="entry name" value="Hexokinase_2"/>
    <property type="match status" value="1"/>
</dbReference>
<sequence>MSQLYIGGLLSGIVLSVAVQMIVQSQLLSFRRSRPSKNQVPAKTMLRHLSVNDNFKAFMESGGNLKGYASSAAGTDALFSQICAELTLSTQSLSMIVAAMVKSFKAGLAEDGQGLPMIPSHVVNRPNGTETGTVLALDLGGSNFRVCLVTMNGNGGTRMVQRKYVISHDLKNHTGLALFDFIAKCVAEFLDEQKDHLKLEGLKVKRESSDLSKSIKLGFTFSFPVKQTALDQGDLMYWNKGFSATGVVGVDVVKLLQNALDRNQINAHVTALVNDTVGTLISHAYTRPETHIGVIFGTGTNAAYVEKISEIGKWGGFNEGSDEMIVNTEWGAFNDADMPRSKYDILVDKNTSNHGIQIFEKMISGLYLGEIVRYILVDFVTDGELFDGKLSKKLATPYAFETAFMSRIERDHSADLLDVKQLLSDLLDINNTTSRDRMLIKHVCEIVGTRAARLSAAGIAAIVTKTNRLNGCIVAIDGSLFGQYPHFGSRMRDALREILGLNAENIILEQAHDGSGLGAALIAVTSSRD</sequence>
<evidence type="ECO:0000259" key="12">
    <source>
        <dbReference type="Pfam" id="PF00349"/>
    </source>
</evidence>
<comment type="similarity">
    <text evidence="3 11">Belongs to the hexokinase family.</text>
</comment>
<dbReference type="Proteomes" id="UP000077115">
    <property type="component" value="Unassembled WGS sequence"/>
</dbReference>
<dbReference type="PROSITE" id="PS51748">
    <property type="entry name" value="HEXOKINASE_2"/>
    <property type="match status" value="1"/>
</dbReference>
<dbReference type="PANTHER" id="PTHR19443">
    <property type="entry name" value="HEXOKINASE"/>
    <property type="match status" value="1"/>
</dbReference>
<dbReference type="GO" id="GO:0005524">
    <property type="term" value="F:ATP binding"/>
    <property type="evidence" value="ECO:0007669"/>
    <property type="project" value="UniProtKB-UniRule"/>
</dbReference>
<reference evidence="14 15" key="2">
    <citation type="submission" date="2016-05" db="EMBL/GenBank/DDBJ databases">
        <title>Lineage-specific infection strategies underlie the spectrum of fungal disease in amphibians.</title>
        <authorList>
            <person name="Cuomo C.A."/>
            <person name="Farrer R.A."/>
            <person name="James T."/>
            <person name="Longcore J."/>
            <person name="Birren B."/>
        </authorList>
    </citation>
    <scope>NUCLEOTIDE SEQUENCE [LARGE SCALE GENOMIC DNA]</scope>
    <source>
        <strain evidence="14 15">JEL423</strain>
    </source>
</reference>
<evidence type="ECO:0000256" key="11">
    <source>
        <dbReference type="RuleBase" id="RU362007"/>
    </source>
</evidence>
<dbReference type="InterPro" id="IPR022672">
    <property type="entry name" value="Hexokinase_N"/>
</dbReference>
<gene>
    <name evidence="14" type="ORF">BDEG_24356</name>
</gene>
<proteinExistence type="inferred from homology"/>
<dbReference type="GO" id="GO:0001678">
    <property type="term" value="P:intracellular glucose homeostasis"/>
    <property type="evidence" value="ECO:0007669"/>
    <property type="project" value="InterPro"/>
</dbReference>
<dbReference type="VEuPathDB" id="FungiDB:BDEG_24356"/>
<dbReference type="CDD" id="cd24018">
    <property type="entry name" value="ASKHA_NBD_HK_fungi"/>
    <property type="match status" value="1"/>
</dbReference>
<keyword evidence="6 11" id="KW-0418">Kinase</keyword>